<gene>
    <name evidence="7 10" type="primary">rnpA</name>
    <name evidence="10" type="ORF">ACFQPS_11290</name>
</gene>
<reference evidence="11" key="1">
    <citation type="journal article" date="2019" name="Int. J. Syst. Evol. Microbiol.">
        <title>The Global Catalogue of Microorganisms (GCM) 10K type strain sequencing project: providing services to taxonomists for standard genome sequencing and annotation.</title>
        <authorList>
            <consortium name="The Broad Institute Genomics Platform"/>
            <consortium name="The Broad Institute Genome Sequencing Center for Infectious Disease"/>
            <person name="Wu L."/>
            <person name="Ma J."/>
        </authorList>
    </citation>
    <scope>NUCLEOTIDE SEQUENCE [LARGE SCALE GENOMIC DNA]</scope>
    <source>
        <strain evidence="11">CGMCC 1.16275</strain>
    </source>
</reference>
<protein>
    <recommendedName>
        <fullName evidence="7 8">Ribonuclease P protein component</fullName>
        <shortName evidence="7">RNase P protein</shortName>
        <shortName evidence="7">RNaseP protein</shortName>
        <ecNumber evidence="7 8">3.1.26.5</ecNumber>
    </recommendedName>
    <alternativeName>
        <fullName evidence="7">Protein C5</fullName>
    </alternativeName>
</protein>
<keyword evidence="11" id="KW-1185">Reference proteome</keyword>
<evidence type="ECO:0000313" key="11">
    <source>
        <dbReference type="Proteomes" id="UP001596456"/>
    </source>
</evidence>
<dbReference type="Pfam" id="PF00825">
    <property type="entry name" value="Ribonuclease_P"/>
    <property type="match status" value="1"/>
</dbReference>
<dbReference type="Proteomes" id="UP001596456">
    <property type="component" value="Unassembled WGS sequence"/>
</dbReference>
<dbReference type="Gene3D" id="3.30.230.10">
    <property type="match status" value="1"/>
</dbReference>
<accession>A0ABW2KXM8</accession>
<comment type="catalytic activity">
    <reaction evidence="7">
        <text>Endonucleolytic cleavage of RNA, removing 5'-extranucleotides from tRNA precursor.</text>
        <dbReference type="EC" id="3.1.26.5"/>
    </reaction>
</comment>
<dbReference type="PANTHER" id="PTHR33992:SF1">
    <property type="entry name" value="RIBONUCLEASE P PROTEIN COMPONENT"/>
    <property type="match status" value="1"/>
</dbReference>
<dbReference type="InterPro" id="IPR020539">
    <property type="entry name" value="RNase_P_CS"/>
</dbReference>
<evidence type="ECO:0000256" key="2">
    <source>
        <dbReference type="ARBA" id="ARBA00022694"/>
    </source>
</evidence>
<comment type="caution">
    <text evidence="10">The sequence shown here is derived from an EMBL/GenBank/DDBJ whole genome shotgun (WGS) entry which is preliminary data.</text>
</comment>
<dbReference type="PANTHER" id="PTHR33992">
    <property type="entry name" value="RIBONUCLEASE P PROTEIN COMPONENT"/>
    <property type="match status" value="1"/>
</dbReference>
<dbReference type="NCBIfam" id="TIGR00188">
    <property type="entry name" value="rnpA"/>
    <property type="match status" value="1"/>
</dbReference>
<keyword evidence="3 7" id="KW-0540">Nuclease</keyword>
<dbReference type="RefSeq" id="WP_377359028.1">
    <property type="nucleotide sequence ID" value="NZ_JBHTCM010000010.1"/>
</dbReference>
<organism evidence="10 11">
    <name type="scientific">Rhodocista pekingensis</name>
    <dbReference type="NCBI Taxonomy" id="201185"/>
    <lineage>
        <taxon>Bacteria</taxon>
        <taxon>Pseudomonadati</taxon>
        <taxon>Pseudomonadota</taxon>
        <taxon>Alphaproteobacteria</taxon>
        <taxon>Rhodospirillales</taxon>
        <taxon>Azospirillaceae</taxon>
        <taxon>Rhodocista</taxon>
    </lineage>
</organism>
<evidence type="ECO:0000256" key="7">
    <source>
        <dbReference type="HAMAP-Rule" id="MF_00227"/>
    </source>
</evidence>
<keyword evidence="5 7" id="KW-0378">Hydrolase</keyword>
<evidence type="ECO:0000256" key="5">
    <source>
        <dbReference type="ARBA" id="ARBA00022801"/>
    </source>
</evidence>
<comment type="subunit">
    <text evidence="7">Consists of a catalytic RNA component (M1 or rnpB) and a protein subunit.</text>
</comment>
<keyword evidence="2 7" id="KW-0819">tRNA processing</keyword>
<keyword evidence="4 7" id="KW-0255">Endonuclease</keyword>
<dbReference type="GO" id="GO:0004526">
    <property type="term" value="F:ribonuclease P activity"/>
    <property type="evidence" value="ECO:0007669"/>
    <property type="project" value="UniProtKB-EC"/>
</dbReference>
<dbReference type="SUPFAM" id="SSF54211">
    <property type="entry name" value="Ribosomal protein S5 domain 2-like"/>
    <property type="match status" value="1"/>
</dbReference>
<evidence type="ECO:0000256" key="8">
    <source>
        <dbReference type="NCBIfam" id="TIGR00188"/>
    </source>
</evidence>
<comment type="function">
    <text evidence="1 7">RNaseP catalyzes the removal of the 5'-leader sequence from pre-tRNA to produce the mature 5'-terminus. It can also cleave other RNA substrates such as 4.5S RNA. The protein component plays an auxiliary but essential role in vivo by binding to the 5'-leader sequence and broadening the substrate specificity of the ribozyme.</text>
</comment>
<dbReference type="PROSITE" id="PS00648">
    <property type="entry name" value="RIBONUCLEASE_P"/>
    <property type="match status" value="1"/>
</dbReference>
<evidence type="ECO:0000256" key="3">
    <source>
        <dbReference type="ARBA" id="ARBA00022722"/>
    </source>
</evidence>
<proteinExistence type="inferred from homology"/>
<evidence type="ECO:0000313" key="10">
    <source>
        <dbReference type="EMBL" id="MFC7333750.1"/>
    </source>
</evidence>
<evidence type="ECO:0000256" key="1">
    <source>
        <dbReference type="ARBA" id="ARBA00002663"/>
    </source>
</evidence>
<name>A0ABW2KXM8_9PROT</name>
<dbReference type="EC" id="3.1.26.5" evidence="7 8"/>
<dbReference type="HAMAP" id="MF_00227">
    <property type="entry name" value="RNase_P"/>
    <property type="match status" value="1"/>
</dbReference>
<sequence>MGRLTRRPQFLAVAGARRKWAAPGLILQARAHDERQHPRPDEPAVRVGFTASKKVGGAVERNRARRRLRAAVAEVLAPHAAAGYDFVLVARGETVRRPWPDLKQDLATALKRLKAWRDGVAVSAATAPPPADGSPDTSPAPMADTMAGPAAGGDRP</sequence>
<evidence type="ECO:0000256" key="6">
    <source>
        <dbReference type="ARBA" id="ARBA00022884"/>
    </source>
</evidence>
<feature type="region of interest" description="Disordered" evidence="9">
    <location>
        <begin position="124"/>
        <end position="156"/>
    </location>
</feature>
<keyword evidence="6 7" id="KW-0694">RNA-binding</keyword>
<dbReference type="InterPro" id="IPR000100">
    <property type="entry name" value="RNase_P"/>
</dbReference>
<dbReference type="InterPro" id="IPR014721">
    <property type="entry name" value="Ribsml_uS5_D2-typ_fold_subgr"/>
</dbReference>
<evidence type="ECO:0000256" key="9">
    <source>
        <dbReference type="SAM" id="MobiDB-lite"/>
    </source>
</evidence>
<dbReference type="EMBL" id="JBHTCM010000010">
    <property type="protein sequence ID" value="MFC7333750.1"/>
    <property type="molecule type" value="Genomic_DNA"/>
</dbReference>
<dbReference type="InterPro" id="IPR020568">
    <property type="entry name" value="Ribosomal_Su5_D2-typ_SF"/>
</dbReference>
<comment type="similarity">
    <text evidence="7">Belongs to the RnpA family.</text>
</comment>
<evidence type="ECO:0000256" key="4">
    <source>
        <dbReference type="ARBA" id="ARBA00022759"/>
    </source>
</evidence>